<dbReference type="Pfam" id="PF01345">
    <property type="entry name" value="DUF11"/>
    <property type="match status" value="1"/>
</dbReference>
<protein>
    <recommendedName>
        <fullName evidence="3">DUF11 domain-containing protein</fullName>
    </recommendedName>
</protein>
<reference evidence="4 5" key="1">
    <citation type="journal article" date="2016" name="Nat. Commun.">
        <title>Thousands of microbial genomes shed light on interconnected biogeochemical processes in an aquifer system.</title>
        <authorList>
            <person name="Anantharaman K."/>
            <person name="Brown C.T."/>
            <person name="Hug L.A."/>
            <person name="Sharon I."/>
            <person name="Castelle C.J."/>
            <person name="Probst A.J."/>
            <person name="Thomas B.C."/>
            <person name="Singh A."/>
            <person name="Wilkins M.J."/>
            <person name="Karaoz U."/>
            <person name="Brodie E.L."/>
            <person name="Williams K.H."/>
            <person name="Hubbard S.S."/>
            <person name="Banfield J.F."/>
        </authorList>
    </citation>
    <scope>NUCLEOTIDE SEQUENCE [LARGE SCALE GENOMIC DNA]</scope>
</reference>
<dbReference type="Proteomes" id="UP000176480">
    <property type="component" value="Unassembled WGS sequence"/>
</dbReference>
<proteinExistence type="predicted"/>
<accession>A0A1F7J754</accession>
<dbReference type="STRING" id="1802067.A2966_03105"/>
<dbReference type="InterPro" id="IPR047589">
    <property type="entry name" value="DUF11_rpt"/>
</dbReference>
<feature type="signal peptide" evidence="2">
    <location>
        <begin position="1"/>
        <end position="25"/>
    </location>
</feature>
<dbReference type="InterPro" id="IPR001434">
    <property type="entry name" value="OmcB-like_DUF11"/>
</dbReference>
<dbReference type="AlphaFoldDB" id="A0A1F7J754"/>
<keyword evidence="1" id="KW-0812">Transmembrane</keyword>
<keyword evidence="1" id="KW-1133">Transmembrane helix</keyword>
<evidence type="ECO:0000256" key="1">
    <source>
        <dbReference type="SAM" id="Phobius"/>
    </source>
</evidence>
<evidence type="ECO:0000313" key="4">
    <source>
        <dbReference type="EMBL" id="OGK51428.1"/>
    </source>
</evidence>
<keyword evidence="2" id="KW-0732">Signal</keyword>
<evidence type="ECO:0000313" key="5">
    <source>
        <dbReference type="Proteomes" id="UP000176480"/>
    </source>
</evidence>
<evidence type="ECO:0000256" key="2">
    <source>
        <dbReference type="SAM" id="SignalP"/>
    </source>
</evidence>
<dbReference type="EMBL" id="MGAR01000029">
    <property type="protein sequence ID" value="OGK51428.1"/>
    <property type="molecule type" value="Genomic_DNA"/>
</dbReference>
<gene>
    <name evidence="4" type="ORF">A2966_03105</name>
</gene>
<organism evidence="4 5">
    <name type="scientific">Candidatus Roizmanbacteria bacterium RIFCSPLOWO2_01_FULL_41_22</name>
    <dbReference type="NCBI Taxonomy" id="1802067"/>
    <lineage>
        <taxon>Bacteria</taxon>
        <taxon>Candidatus Roizmaniibacteriota</taxon>
    </lineage>
</organism>
<sequence>MIKNLTILGLLSFLAALLFVSSVQADSGQYGQYGGAPQAVSIVIDKQVGKAGNTKGAVVNYVDNFSPSDPRFSPGEKVYFQIKIKNTSNIDLSNIKVQDVLPEFIEPLEGPGTLDKVARTITYNIDSLKSGEEKINNVLATVVAQEKLPADRGLMCLVNKAQVTVNDKGDADTAQFCVEKQVVTAKQVPTAGPEFGLVLLTGYSAALAGGLFLKKKLSA</sequence>
<feature type="transmembrane region" description="Helical" evidence="1">
    <location>
        <begin position="195"/>
        <end position="213"/>
    </location>
</feature>
<keyword evidence="1" id="KW-0472">Membrane</keyword>
<feature type="chain" id="PRO_5009529410" description="DUF11 domain-containing protein" evidence="2">
    <location>
        <begin position="26"/>
        <end position="219"/>
    </location>
</feature>
<comment type="caution">
    <text evidence="4">The sequence shown here is derived from an EMBL/GenBank/DDBJ whole genome shotgun (WGS) entry which is preliminary data.</text>
</comment>
<evidence type="ECO:0000259" key="3">
    <source>
        <dbReference type="Pfam" id="PF01345"/>
    </source>
</evidence>
<name>A0A1F7J754_9BACT</name>
<feature type="domain" description="DUF11" evidence="3">
    <location>
        <begin position="68"/>
        <end position="173"/>
    </location>
</feature>
<dbReference type="NCBIfam" id="TIGR01451">
    <property type="entry name" value="B_ant_repeat"/>
    <property type="match status" value="1"/>
</dbReference>